<proteinExistence type="predicted"/>
<dbReference type="CDD" id="cd03143">
    <property type="entry name" value="A4_beta-galactosidase_middle_domain"/>
    <property type="match status" value="1"/>
</dbReference>
<evidence type="ECO:0000313" key="1">
    <source>
        <dbReference type="EMBL" id="GLX68441.1"/>
    </source>
</evidence>
<sequence length="1238" mass="139021">MHSGEEVSVQEVESKVGKLKSNGYSIGFPSRDPDLDVYPGFVQPPQGYGEVAFYWWVGDSLTKERLEWQLEQLKDHHVTALQINYAHTDQGGDSFGLSIVSDPPLFSEEWWELFAWFAEKAGTYGIAVSLSDYTLCSPGQGWYADEILAKKPSLAGSILKYEVWDAEAGHAEQVLPSQTLSVSAFRTDTEGKDHGEWLELLSHVEGSSLRWQPPAGSWKVIAVYSETVSRSIDPMHPESGAMVIEHFFQRFEDRLSCVPSARLGFFFSDELEFGVKGQLWNDRFRSEFRQRKGYDIVPELAALFMDIGLRTSKIRLDYGDVMVAVSEEHYFIPVFNWHQERGMIYGCDHGGRGRDITEFGDYFRTQRWNQGPGCDQPGFQSDLIKNKVASSISHLYERPRTWLEGFYGTGWGTNTASVTDAVFRNFVSGHNLLTLHGLYYTTYGGWWEWAPPCNHFRMPYWEHMKSLLACTERLSYLLSQGVHACDVAVVYPVASMEAGIDGHASVQSAFGIGEYLYKRGIDFDFMDFESLDRAIVENRELRVAGEAYRVLVLPSMRVLRYSTLQKAHDFHKAGGIVIALDRLPEASDRLGAADPVLDEIVQAVFGWSAADAAAAAEAHVGRTNRNAAGGLAVTAYSFEEAADLISSAFPRDFACMGDITDSDFPYVMHRRIGNRHVYAVYGGPEHEECFFRCHGSIELWNPWDGSAESIKAARTSPEGTFLRLPPGRKQMQLVVFSPVRAERNAHDDLLPERRVIEAEQMELNGEWEFVLQPTMDNRFGDFRQPPDHTIIGAEARQFRYALEEEGTVQCWSDPGLDDSSWKRVTCGYGPYFWKLGPIPDSCCSDKLEAELRAMTSAPERQFVTVQSGHYNWELYEFSMRYGMEGDPGHQGYHGLKGEMSDDFLAVGNRRFTQTDTQYEAEEEGEGEATYFWSTFDAYEDTAVKMRIGGNRPVTIWLNGNPINGDEGVVTVEKGVNRILLKYDLPGRGHVVFERTTAPEDWKQPIPLAMSWYNKPGVIPYQAYPGNRSPVAGWYRFTAPPGLHEMNITAHGDISVWVDGEEYAAEQQHSLDDGARAYTVRIAPHRKGTSSIAVRISYDISAYAGAALPVPIKLQCGEGTIQLGDWSAIDGLTCYSGGAVYRKEVEWTREDDPHAYQVKLDLGAVSATAEIRVNGQNVQTLLAPPWHADIAKWLGKGSNLIEVKVYNTLANHYVTIPTRYRGDLISGLLGPVRLHISNK</sequence>
<reference evidence="1 2" key="1">
    <citation type="submission" date="2023-03" db="EMBL/GenBank/DDBJ databases">
        <title>Draft genome sequence of the bacteria which degrade cell wall of Tricholomamatutake.</title>
        <authorList>
            <person name="Konishi Y."/>
            <person name="Fukuta Y."/>
            <person name="Shirasaka N."/>
        </authorList>
    </citation>
    <scope>NUCLEOTIDE SEQUENCE [LARGE SCALE GENOMIC DNA]</scope>
    <source>
        <strain evidence="2">mu1</strain>
    </source>
</reference>
<dbReference type="InterPro" id="IPR053161">
    <property type="entry name" value="Ulvan_degrading_GH"/>
</dbReference>
<dbReference type="Gene3D" id="2.60.120.260">
    <property type="entry name" value="Galactose-binding domain-like"/>
    <property type="match status" value="1"/>
</dbReference>
<protein>
    <recommendedName>
        <fullName evidence="3">Glycosyl hydrolases family 2 sugar binding domain-containing protein</fullName>
    </recommendedName>
</protein>
<gene>
    <name evidence="1" type="ORF">MU1_27860</name>
</gene>
<dbReference type="InterPro" id="IPR008979">
    <property type="entry name" value="Galactose-bd-like_sf"/>
</dbReference>
<evidence type="ECO:0000313" key="2">
    <source>
        <dbReference type="Proteomes" id="UP001157114"/>
    </source>
</evidence>
<dbReference type="InterPro" id="IPR029062">
    <property type="entry name" value="Class_I_gatase-like"/>
</dbReference>
<evidence type="ECO:0008006" key="3">
    <source>
        <dbReference type="Google" id="ProtNLM"/>
    </source>
</evidence>
<name>A0ABQ6GGK0_9BACL</name>
<comment type="caution">
    <text evidence="1">The sequence shown here is derived from an EMBL/GenBank/DDBJ whole genome shotgun (WGS) entry which is preliminary data.</text>
</comment>
<dbReference type="EMBL" id="BSSQ01000011">
    <property type="protein sequence ID" value="GLX68441.1"/>
    <property type="molecule type" value="Genomic_DNA"/>
</dbReference>
<organism evidence="1 2">
    <name type="scientific">Paenibacillus glycanilyticus</name>
    <dbReference type="NCBI Taxonomy" id="126569"/>
    <lineage>
        <taxon>Bacteria</taxon>
        <taxon>Bacillati</taxon>
        <taxon>Bacillota</taxon>
        <taxon>Bacilli</taxon>
        <taxon>Bacillales</taxon>
        <taxon>Paenibacillaceae</taxon>
        <taxon>Paenibacillus</taxon>
    </lineage>
</organism>
<dbReference type="SUPFAM" id="SSF49785">
    <property type="entry name" value="Galactose-binding domain-like"/>
    <property type="match status" value="1"/>
</dbReference>
<dbReference type="NCBIfam" id="NF045579">
    <property type="entry name" value="rhamnoside_JR"/>
    <property type="match status" value="1"/>
</dbReference>
<dbReference type="Pfam" id="PF17132">
    <property type="entry name" value="Glyco_hydro_106"/>
    <property type="match status" value="1"/>
</dbReference>
<dbReference type="PANTHER" id="PTHR36848">
    <property type="entry name" value="DNA-BINDING PROTEIN (PUTATIVE SECRETED PROTEIN)-RELATED"/>
    <property type="match status" value="1"/>
</dbReference>
<dbReference type="Gene3D" id="3.40.50.880">
    <property type="match status" value="1"/>
</dbReference>
<keyword evidence="2" id="KW-1185">Reference proteome</keyword>
<dbReference type="Proteomes" id="UP001157114">
    <property type="component" value="Unassembled WGS sequence"/>
</dbReference>
<dbReference type="RefSeq" id="WP_284239173.1">
    <property type="nucleotide sequence ID" value="NZ_BSSQ01000011.1"/>
</dbReference>
<accession>A0ABQ6GGK0</accession>
<dbReference type="PANTHER" id="PTHR36848:SF2">
    <property type="entry name" value="SECRETED PROTEIN"/>
    <property type="match status" value="1"/>
</dbReference>